<organism evidence="1 2">
    <name type="scientific">Tanacetum coccineum</name>
    <dbReference type="NCBI Taxonomy" id="301880"/>
    <lineage>
        <taxon>Eukaryota</taxon>
        <taxon>Viridiplantae</taxon>
        <taxon>Streptophyta</taxon>
        <taxon>Embryophyta</taxon>
        <taxon>Tracheophyta</taxon>
        <taxon>Spermatophyta</taxon>
        <taxon>Magnoliopsida</taxon>
        <taxon>eudicotyledons</taxon>
        <taxon>Gunneridae</taxon>
        <taxon>Pentapetalae</taxon>
        <taxon>asterids</taxon>
        <taxon>campanulids</taxon>
        <taxon>Asterales</taxon>
        <taxon>Asteraceae</taxon>
        <taxon>Asteroideae</taxon>
        <taxon>Anthemideae</taxon>
        <taxon>Anthemidinae</taxon>
        <taxon>Tanacetum</taxon>
    </lineage>
</organism>
<reference evidence="1" key="2">
    <citation type="submission" date="2022-01" db="EMBL/GenBank/DDBJ databases">
        <authorList>
            <person name="Yamashiro T."/>
            <person name="Shiraishi A."/>
            <person name="Satake H."/>
            <person name="Nakayama K."/>
        </authorList>
    </citation>
    <scope>NUCLEOTIDE SEQUENCE</scope>
</reference>
<proteinExistence type="predicted"/>
<evidence type="ECO:0000313" key="1">
    <source>
        <dbReference type="EMBL" id="GJS72963.1"/>
    </source>
</evidence>
<accession>A0ABQ4Y7M1</accession>
<dbReference type="EMBL" id="BQNB010010118">
    <property type="protein sequence ID" value="GJS72963.1"/>
    <property type="molecule type" value="Genomic_DNA"/>
</dbReference>
<protein>
    <submittedName>
        <fullName evidence="1">Uncharacterized protein</fullName>
    </submittedName>
</protein>
<sequence length="78" mass="8109">MDRYSCDGASLSIVVEEGESVDVAGSGATTLAIRAMTSVIKGGTNGVEGGGFSTSPELIVEESFHEARVINCYIQKPL</sequence>
<comment type="caution">
    <text evidence="1">The sequence shown here is derived from an EMBL/GenBank/DDBJ whole genome shotgun (WGS) entry which is preliminary data.</text>
</comment>
<dbReference type="Proteomes" id="UP001151760">
    <property type="component" value="Unassembled WGS sequence"/>
</dbReference>
<keyword evidence="2" id="KW-1185">Reference proteome</keyword>
<gene>
    <name evidence="1" type="ORF">Tco_0705804</name>
</gene>
<name>A0ABQ4Y7M1_9ASTR</name>
<evidence type="ECO:0000313" key="2">
    <source>
        <dbReference type="Proteomes" id="UP001151760"/>
    </source>
</evidence>
<reference evidence="1" key="1">
    <citation type="journal article" date="2022" name="Int. J. Mol. Sci.">
        <title>Draft Genome of Tanacetum Coccineum: Genomic Comparison of Closely Related Tanacetum-Family Plants.</title>
        <authorList>
            <person name="Yamashiro T."/>
            <person name="Shiraishi A."/>
            <person name="Nakayama K."/>
            <person name="Satake H."/>
        </authorList>
    </citation>
    <scope>NUCLEOTIDE SEQUENCE</scope>
</reference>